<dbReference type="EMBL" id="MU007028">
    <property type="protein sequence ID" value="KAF2431966.1"/>
    <property type="molecule type" value="Genomic_DNA"/>
</dbReference>
<feature type="compositionally biased region" description="Basic residues" evidence="1">
    <location>
        <begin position="517"/>
        <end position="531"/>
    </location>
</feature>
<feature type="compositionally biased region" description="Basic and acidic residues" evidence="1">
    <location>
        <begin position="451"/>
        <end position="465"/>
    </location>
</feature>
<reference evidence="2" key="1">
    <citation type="journal article" date="2020" name="Stud. Mycol.">
        <title>101 Dothideomycetes genomes: a test case for predicting lifestyles and emergence of pathogens.</title>
        <authorList>
            <person name="Haridas S."/>
            <person name="Albert R."/>
            <person name="Binder M."/>
            <person name="Bloem J."/>
            <person name="Labutti K."/>
            <person name="Salamov A."/>
            <person name="Andreopoulos B."/>
            <person name="Baker S."/>
            <person name="Barry K."/>
            <person name="Bills G."/>
            <person name="Bluhm B."/>
            <person name="Cannon C."/>
            <person name="Castanera R."/>
            <person name="Culley D."/>
            <person name="Daum C."/>
            <person name="Ezra D."/>
            <person name="Gonzalez J."/>
            <person name="Henrissat B."/>
            <person name="Kuo A."/>
            <person name="Liang C."/>
            <person name="Lipzen A."/>
            <person name="Lutzoni F."/>
            <person name="Magnuson J."/>
            <person name="Mondo S."/>
            <person name="Nolan M."/>
            <person name="Ohm R."/>
            <person name="Pangilinan J."/>
            <person name="Park H.-J."/>
            <person name="Ramirez L."/>
            <person name="Alfaro M."/>
            <person name="Sun H."/>
            <person name="Tritt A."/>
            <person name="Yoshinaga Y."/>
            <person name="Zwiers L.-H."/>
            <person name="Turgeon B."/>
            <person name="Goodwin S."/>
            <person name="Spatafora J."/>
            <person name="Crous P."/>
            <person name="Grigoriev I."/>
        </authorList>
    </citation>
    <scope>NUCLEOTIDE SEQUENCE</scope>
    <source>
        <strain evidence="2">CBS 130266</strain>
    </source>
</reference>
<feature type="compositionally biased region" description="Basic and acidic residues" evidence="1">
    <location>
        <begin position="490"/>
        <end position="499"/>
    </location>
</feature>
<proteinExistence type="predicted"/>
<feature type="region of interest" description="Disordered" evidence="1">
    <location>
        <begin position="451"/>
        <end position="531"/>
    </location>
</feature>
<feature type="compositionally biased region" description="Polar residues" evidence="1">
    <location>
        <begin position="13"/>
        <end position="24"/>
    </location>
</feature>
<keyword evidence="3" id="KW-1185">Reference proteome</keyword>
<name>A0A9P4NVM1_9PEZI</name>
<feature type="compositionally biased region" description="Basic residues" evidence="1">
    <location>
        <begin position="1"/>
        <end position="10"/>
    </location>
</feature>
<dbReference type="Proteomes" id="UP000800235">
    <property type="component" value="Unassembled WGS sequence"/>
</dbReference>
<comment type="caution">
    <text evidence="2">The sequence shown here is derived from an EMBL/GenBank/DDBJ whole genome shotgun (WGS) entry which is preliminary data.</text>
</comment>
<sequence length="531" mass="60529">MPKFRPHKGKNGLQATKEQISTTEENSDPRHPPVCWVLTLPPDFDLLQKRTIHIRDPHTYVVAKEKLEYSMFELLHAGVELFALAVTSTRTNGITTYHCNSKVASANVVHKMIKMAIRKEISTAPPPTKFEFLQCVYFAHKHKLTYVIPESWALHYHGKIDEIFSIEEATFLVEVLQACFPTIPFIDDIVNIFNTMLLEGTSANGGVLMPGPYTNKTLRSLTNGAAQIWKHQSSAISEQFEKERQLMECTNAKHHAPSCVHQRLAIFYKAMHAAGFHYDTETGSNKVCTPLEKLYTNVQELSIDTWIAQAAEIDRNEICTVDIHRTMNFILETRSLNSVTLDKITVACWFKFPPEGLSEDAMLSYFSNFLSKIEASDKQQTLLEMFRYPACFNKSTRMWLPKPLEENIIDLDEHLRGCLKRSHKEPDEKLRQVCPSDNSSAAMCERRHALSAREESLKTRKRSIDDENGTEGEELPQQAGRIVDSGGEPPLKRRSDPFLERNLPQALNIKQRVAKYGGRRGGRRKRQSRAS</sequence>
<accession>A0A9P4NVM1</accession>
<dbReference type="AlphaFoldDB" id="A0A9P4NVM1"/>
<evidence type="ECO:0000313" key="3">
    <source>
        <dbReference type="Proteomes" id="UP000800235"/>
    </source>
</evidence>
<gene>
    <name evidence="2" type="ORF">EJ08DRAFT_711810</name>
</gene>
<protein>
    <submittedName>
        <fullName evidence="2">Uncharacterized protein</fullName>
    </submittedName>
</protein>
<feature type="region of interest" description="Disordered" evidence="1">
    <location>
        <begin position="1"/>
        <end position="32"/>
    </location>
</feature>
<evidence type="ECO:0000256" key="1">
    <source>
        <dbReference type="SAM" id="MobiDB-lite"/>
    </source>
</evidence>
<organism evidence="2 3">
    <name type="scientific">Tothia fuscella</name>
    <dbReference type="NCBI Taxonomy" id="1048955"/>
    <lineage>
        <taxon>Eukaryota</taxon>
        <taxon>Fungi</taxon>
        <taxon>Dikarya</taxon>
        <taxon>Ascomycota</taxon>
        <taxon>Pezizomycotina</taxon>
        <taxon>Dothideomycetes</taxon>
        <taxon>Pleosporomycetidae</taxon>
        <taxon>Venturiales</taxon>
        <taxon>Cylindrosympodiaceae</taxon>
        <taxon>Tothia</taxon>
    </lineage>
</organism>
<evidence type="ECO:0000313" key="2">
    <source>
        <dbReference type="EMBL" id="KAF2431966.1"/>
    </source>
</evidence>